<dbReference type="Proteomes" id="UP001652627">
    <property type="component" value="Chromosome 19"/>
</dbReference>
<keyword evidence="2" id="KW-1185">Reference proteome</keyword>
<dbReference type="InterPro" id="IPR045864">
    <property type="entry name" value="aa-tRNA-synth_II/BPL/LPL"/>
</dbReference>
<evidence type="ECO:0000256" key="1">
    <source>
        <dbReference type="SAM" id="MobiDB-lite"/>
    </source>
</evidence>
<dbReference type="GeneID" id="106493152"/>
<protein>
    <submittedName>
        <fullName evidence="3">DNA polymerase subunit gamma-2 isoform X6</fullName>
    </submittedName>
</protein>
<reference evidence="3" key="1">
    <citation type="submission" date="2025-08" db="UniProtKB">
        <authorList>
            <consortium name="RefSeq"/>
        </authorList>
    </citation>
    <scope>IDENTIFICATION</scope>
    <source>
        <tissue evidence="3">Blood</tissue>
    </source>
</reference>
<accession>A0ABM4FHL2</accession>
<feature type="compositionally biased region" description="Basic and acidic residues" evidence="1">
    <location>
        <begin position="118"/>
        <end position="128"/>
    </location>
</feature>
<proteinExistence type="predicted"/>
<dbReference type="Gene3D" id="3.30.930.10">
    <property type="entry name" value="Bira Bifunctional Protein, Domain 2"/>
    <property type="match status" value="1"/>
</dbReference>
<feature type="region of interest" description="Disordered" evidence="1">
    <location>
        <begin position="75"/>
        <end position="158"/>
    </location>
</feature>
<feature type="compositionally biased region" description="Low complexity" evidence="1">
    <location>
        <begin position="92"/>
        <end position="112"/>
    </location>
</feature>
<gene>
    <name evidence="3" type="primary">POLG2</name>
</gene>
<dbReference type="RefSeq" id="XP_067164432.1">
    <property type="nucleotide sequence ID" value="XM_067308331.1"/>
</dbReference>
<sequence>MEISTALLLHQAAGWKLQQRYRGPGLPHPVTAAERAVVNMRFHLCGFDASWLESPEAAPRRSAFALPLDAGLCTPRLRGLTDRPNPPPSGQLAAAGSRPGAPSPLPGRLAPSEPGWAGEREAAVRGPRETPAPRGNRAPPPLGGPAAAHARSAPHRSCARSRGARGACAVLAAPLPPRRVREGRKMALGCGQGARLCGRARLGRPALKRRAPAAGSLARPYAAGGGEAASGEALLEVCRRRHFLRGGAEPRPWRAYLSGCPPGFGPLGVALRGNLAAQWWEAVAAFREQVFAADAPLHGPAGPGAPLAGDDLRLVPSETLREALRGGGREPGGPSAEEVLGAAGLLRESLLPGALAQYVNCLELVNKRLPCGLAQIGVCFHSIPESEQYNENLSRS</sequence>
<dbReference type="SUPFAM" id="SSF55681">
    <property type="entry name" value="Class II aaRS and biotin synthetases"/>
    <property type="match status" value="1"/>
</dbReference>
<organism evidence="2 3">
    <name type="scientific">Apteryx mantelli</name>
    <name type="common">North Island brown kiwi</name>
    <dbReference type="NCBI Taxonomy" id="2696672"/>
    <lineage>
        <taxon>Eukaryota</taxon>
        <taxon>Metazoa</taxon>
        <taxon>Chordata</taxon>
        <taxon>Craniata</taxon>
        <taxon>Vertebrata</taxon>
        <taxon>Euteleostomi</taxon>
        <taxon>Archelosauria</taxon>
        <taxon>Archosauria</taxon>
        <taxon>Dinosauria</taxon>
        <taxon>Saurischia</taxon>
        <taxon>Theropoda</taxon>
        <taxon>Coelurosauria</taxon>
        <taxon>Aves</taxon>
        <taxon>Palaeognathae</taxon>
        <taxon>Apterygiformes</taxon>
        <taxon>Apterygidae</taxon>
        <taxon>Apteryx</taxon>
    </lineage>
</organism>
<evidence type="ECO:0000313" key="3">
    <source>
        <dbReference type="RefSeq" id="XP_067164432.1"/>
    </source>
</evidence>
<name>A0ABM4FHL2_9AVES</name>
<evidence type="ECO:0000313" key="2">
    <source>
        <dbReference type="Proteomes" id="UP001652627"/>
    </source>
</evidence>